<evidence type="ECO:0000256" key="4">
    <source>
        <dbReference type="RuleBase" id="RU004514"/>
    </source>
</evidence>
<evidence type="ECO:0000259" key="5">
    <source>
        <dbReference type="Pfam" id="PF01168"/>
    </source>
</evidence>
<feature type="modified residue" description="N6-(pyridoxal phosphate)lysine" evidence="2 3">
    <location>
        <position position="35"/>
    </location>
</feature>
<comment type="cofactor">
    <cofactor evidence="3">
        <name>pyridoxal 5'-phosphate</name>
        <dbReference type="ChEBI" id="CHEBI:597326"/>
    </cofactor>
</comment>
<dbReference type="GO" id="GO:0030170">
    <property type="term" value="F:pyridoxal phosphate binding"/>
    <property type="evidence" value="ECO:0007669"/>
    <property type="project" value="UniProtKB-UniRule"/>
</dbReference>
<protein>
    <recommendedName>
        <fullName evidence="2">Pyridoxal phosphate homeostasis protein</fullName>
        <shortName evidence="2">PLP homeostasis protein</shortName>
    </recommendedName>
</protein>
<dbReference type="KEGG" id="lau:G293_02540"/>
<evidence type="ECO:0000256" key="2">
    <source>
        <dbReference type="HAMAP-Rule" id="MF_02087"/>
    </source>
</evidence>
<dbReference type="EMBL" id="CP004021">
    <property type="protein sequence ID" value="AKK20140.1"/>
    <property type="molecule type" value="Genomic_DNA"/>
</dbReference>
<proteinExistence type="inferred from homology"/>
<dbReference type="CDD" id="cd00635">
    <property type="entry name" value="PLPDE_III_YBL036c_like"/>
    <property type="match status" value="1"/>
</dbReference>
<dbReference type="HAMAP" id="MF_02087">
    <property type="entry name" value="PLP_homeostasis"/>
    <property type="match status" value="1"/>
</dbReference>
<dbReference type="PANTHER" id="PTHR10146">
    <property type="entry name" value="PROLINE SYNTHETASE CO-TRANSCRIBED BACTERIAL HOMOLOG PROTEIN"/>
    <property type="match status" value="1"/>
</dbReference>
<evidence type="ECO:0000313" key="7">
    <source>
        <dbReference type="Proteomes" id="UP000035503"/>
    </source>
</evidence>
<dbReference type="Gene3D" id="3.20.20.10">
    <property type="entry name" value="Alanine racemase"/>
    <property type="match status" value="1"/>
</dbReference>
<dbReference type="STRING" id="1277257.G293_02540"/>
<dbReference type="InterPro" id="IPR001608">
    <property type="entry name" value="Ala_racemase_N"/>
</dbReference>
<dbReference type="Pfam" id="PF01168">
    <property type="entry name" value="Ala_racemase_N"/>
    <property type="match status" value="1"/>
</dbReference>
<comment type="similarity">
    <text evidence="2 4">Belongs to the pyridoxal phosphate-binding protein YggS/PROSC family.</text>
</comment>
<sequence>MSIENKLHSFKKKIEHHELLAGRAKGSVSLVAVSKMVDSYNIQSALSCGQVIFAENKLQEAKRKWVPLRKEWEVQLRFIGSLQSNKVSDIVSLFDVIETVDREKIASLLSLEMVKQNRFLPVYIQVNTGCEIQKYGINPNEAKDFVVLCRQKYQLNVEGLMCIPPATVNPRSHFSLLSNIARESEITKLSMGMTKDYDLAIACGATSVRIGSGIFGKRPSST</sequence>
<evidence type="ECO:0000256" key="3">
    <source>
        <dbReference type="PIRSR" id="PIRSR004848-1"/>
    </source>
</evidence>
<dbReference type="NCBIfam" id="TIGR00044">
    <property type="entry name" value="YggS family pyridoxal phosphate-dependent enzyme"/>
    <property type="match status" value="1"/>
</dbReference>
<comment type="function">
    <text evidence="2">Pyridoxal 5'-phosphate (PLP)-binding protein, which is involved in PLP homeostasis.</text>
</comment>
<evidence type="ECO:0000256" key="1">
    <source>
        <dbReference type="ARBA" id="ARBA00022898"/>
    </source>
</evidence>
<name>A0A0G3I4H3_LIBAF</name>
<dbReference type="InterPro" id="IPR011078">
    <property type="entry name" value="PyrdxlP_homeostasis"/>
</dbReference>
<dbReference type="AlphaFoldDB" id="A0A0G3I4H3"/>
<dbReference type="PATRIC" id="fig|1277257.4.peg.548"/>
<dbReference type="SUPFAM" id="SSF51419">
    <property type="entry name" value="PLP-binding barrel"/>
    <property type="match status" value="1"/>
</dbReference>
<organism evidence="6 7">
    <name type="scientific">Candidatus Liberibacter africanus PTSAPSY</name>
    <dbReference type="NCBI Taxonomy" id="1277257"/>
    <lineage>
        <taxon>Bacteria</taxon>
        <taxon>Pseudomonadati</taxon>
        <taxon>Pseudomonadota</taxon>
        <taxon>Alphaproteobacteria</taxon>
        <taxon>Hyphomicrobiales</taxon>
        <taxon>Rhizobiaceae</taxon>
        <taxon>Liberibacter</taxon>
    </lineage>
</organism>
<dbReference type="PIRSF" id="PIRSF004848">
    <property type="entry name" value="YBL036c_PLPDEIII"/>
    <property type="match status" value="1"/>
</dbReference>
<dbReference type="PANTHER" id="PTHR10146:SF14">
    <property type="entry name" value="PYRIDOXAL PHOSPHATE HOMEOSTASIS PROTEIN"/>
    <property type="match status" value="1"/>
</dbReference>
<keyword evidence="1 2" id="KW-0663">Pyridoxal phosphate</keyword>
<dbReference type="Proteomes" id="UP000035503">
    <property type="component" value="Chromosome"/>
</dbReference>
<keyword evidence="7" id="KW-1185">Reference proteome</keyword>
<dbReference type="OrthoDB" id="9804072at2"/>
<dbReference type="InterPro" id="IPR029066">
    <property type="entry name" value="PLP-binding_barrel"/>
</dbReference>
<accession>A0A0G3I4H3</accession>
<dbReference type="FunFam" id="3.20.20.10:FF:000018">
    <property type="entry name" value="Pyridoxal phosphate homeostasis protein"/>
    <property type="match status" value="1"/>
</dbReference>
<feature type="domain" description="Alanine racemase N-terminal" evidence="5">
    <location>
        <begin position="20"/>
        <end position="219"/>
    </location>
</feature>
<gene>
    <name evidence="6" type="ORF">G293_02540</name>
</gene>
<reference evidence="6 7" key="1">
    <citation type="journal article" date="2015" name="Genome Announc.">
        <title>Complete Genome Sequence of 'Candidatus Liberibacter africanus,' a Bacterium Associated with Citrus Huanglongbing.</title>
        <authorList>
            <person name="Lin H."/>
            <person name="Pietersen G."/>
            <person name="Han C."/>
            <person name="Read D.A."/>
            <person name="Lou B."/>
            <person name="Gupta G."/>
            <person name="Civerolo E.L."/>
        </authorList>
    </citation>
    <scope>NUCLEOTIDE SEQUENCE [LARGE SCALE GENOMIC DNA]</scope>
    <source>
        <strain evidence="6 7">PTSAPSY</strain>
    </source>
</reference>
<evidence type="ECO:0000313" key="6">
    <source>
        <dbReference type="EMBL" id="AKK20140.1"/>
    </source>
</evidence>